<dbReference type="GO" id="GO:0019323">
    <property type="term" value="P:pentose catabolic process"/>
    <property type="evidence" value="ECO:0007669"/>
    <property type="project" value="TreeGrafter"/>
</dbReference>
<dbReference type="Gene3D" id="3.40.225.10">
    <property type="entry name" value="Class II aldolase/adducin N-terminal domain"/>
    <property type="match status" value="1"/>
</dbReference>
<dbReference type="STRING" id="1817756.A2140_01910"/>
<name>A0A1F6SX56_9PROT</name>
<dbReference type="InterPro" id="IPR008265">
    <property type="entry name" value="Lipase_GDSL_AS"/>
</dbReference>
<accession>A0A1F6SX56</accession>
<dbReference type="GO" id="GO:0046872">
    <property type="term" value="F:metal ion binding"/>
    <property type="evidence" value="ECO:0007669"/>
    <property type="project" value="UniProtKB-KW"/>
</dbReference>
<evidence type="ECO:0000313" key="4">
    <source>
        <dbReference type="EMBL" id="OGI37453.1"/>
    </source>
</evidence>
<evidence type="ECO:0000259" key="3">
    <source>
        <dbReference type="SMART" id="SM01007"/>
    </source>
</evidence>
<reference evidence="4 5" key="1">
    <citation type="journal article" date="2016" name="Nat. Commun.">
        <title>Thousands of microbial genomes shed light on interconnected biogeochemical processes in an aquifer system.</title>
        <authorList>
            <person name="Anantharaman K."/>
            <person name="Brown C.T."/>
            <person name="Hug L.A."/>
            <person name="Sharon I."/>
            <person name="Castelle C.J."/>
            <person name="Probst A.J."/>
            <person name="Thomas B.C."/>
            <person name="Singh A."/>
            <person name="Wilkins M.J."/>
            <person name="Karaoz U."/>
            <person name="Brodie E.L."/>
            <person name="Williams K.H."/>
            <person name="Hubbard S.S."/>
            <person name="Banfield J.F."/>
        </authorList>
    </citation>
    <scope>NUCLEOTIDE SEQUENCE [LARGE SCALE GENOMIC DNA]</scope>
</reference>
<dbReference type="Proteomes" id="UP000178379">
    <property type="component" value="Unassembled WGS sequence"/>
</dbReference>
<dbReference type="PROSITE" id="PS01098">
    <property type="entry name" value="LIPASE_GDSL_SER"/>
    <property type="match status" value="1"/>
</dbReference>
<dbReference type="GO" id="GO:0016298">
    <property type="term" value="F:lipase activity"/>
    <property type="evidence" value="ECO:0007669"/>
    <property type="project" value="InterPro"/>
</dbReference>
<dbReference type="GO" id="GO:0006629">
    <property type="term" value="P:lipid metabolic process"/>
    <property type="evidence" value="ECO:0007669"/>
    <property type="project" value="InterPro"/>
</dbReference>
<proteinExistence type="predicted"/>
<dbReference type="InterPro" id="IPR050197">
    <property type="entry name" value="Aldolase_class_II_sugar_metab"/>
</dbReference>
<dbReference type="GO" id="GO:0016832">
    <property type="term" value="F:aldehyde-lyase activity"/>
    <property type="evidence" value="ECO:0007669"/>
    <property type="project" value="TreeGrafter"/>
</dbReference>
<dbReference type="PANTHER" id="PTHR22789">
    <property type="entry name" value="FUCULOSE PHOSPHATE ALDOLASE"/>
    <property type="match status" value="1"/>
</dbReference>
<evidence type="ECO:0000256" key="1">
    <source>
        <dbReference type="ARBA" id="ARBA00022723"/>
    </source>
</evidence>
<gene>
    <name evidence="4" type="ORF">A2140_01910</name>
</gene>
<dbReference type="EMBL" id="MFSQ01000146">
    <property type="protein sequence ID" value="OGI37453.1"/>
    <property type="molecule type" value="Genomic_DNA"/>
</dbReference>
<evidence type="ECO:0000313" key="5">
    <source>
        <dbReference type="Proteomes" id="UP000178379"/>
    </source>
</evidence>
<organism evidence="4 5">
    <name type="scientific">Candidatus Muproteobacteria bacterium RBG_16_62_13</name>
    <dbReference type="NCBI Taxonomy" id="1817756"/>
    <lineage>
        <taxon>Bacteria</taxon>
        <taxon>Pseudomonadati</taxon>
        <taxon>Pseudomonadota</taxon>
        <taxon>Candidatus Muproteobacteria</taxon>
    </lineage>
</organism>
<dbReference type="SUPFAM" id="SSF53639">
    <property type="entry name" value="AraD/HMP-PK domain-like"/>
    <property type="match status" value="1"/>
</dbReference>
<feature type="domain" description="Class II aldolase/adducin N-terminal" evidence="3">
    <location>
        <begin position="32"/>
        <end position="209"/>
    </location>
</feature>
<keyword evidence="1" id="KW-0479">Metal-binding</keyword>
<keyword evidence="2" id="KW-0456">Lyase</keyword>
<dbReference type="GO" id="GO:0005829">
    <property type="term" value="C:cytosol"/>
    <property type="evidence" value="ECO:0007669"/>
    <property type="project" value="TreeGrafter"/>
</dbReference>
<comment type="caution">
    <text evidence="4">The sequence shown here is derived from an EMBL/GenBank/DDBJ whole genome shotgun (WGS) entry which is preliminary data.</text>
</comment>
<sequence length="211" mass="22435">MDQEGVTRFDLRFRPGAAPPPSWIEALNAWRTRLHRLRLIGQDPGRYGGIGFGNVSCRVPAGAHGLFLVSGTQTGRLPVLGAEHYSLVARADIAANRLEAEGPVAPSSESLTHAMLYALDPHIGCVLHVHSPEIWRAAGRLGLPTTPADAAYGTPAMAEAVARLHQSGRLRDGLFVMAGHEDGVVAFGDSIEAAGRVLVSILERAKTLPLS</sequence>
<dbReference type="Pfam" id="PF00596">
    <property type="entry name" value="Aldolase_II"/>
    <property type="match status" value="1"/>
</dbReference>
<dbReference type="SMART" id="SM01007">
    <property type="entry name" value="Aldolase_II"/>
    <property type="match status" value="1"/>
</dbReference>
<dbReference type="InterPro" id="IPR036409">
    <property type="entry name" value="Aldolase_II/adducin_N_sf"/>
</dbReference>
<dbReference type="PANTHER" id="PTHR22789:SF0">
    <property type="entry name" value="3-OXO-TETRONATE 4-PHOSPHATE DECARBOXYLASE-RELATED"/>
    <property type="match status" value="1"/>
</dbReference>
<dbReference type="InterPro" id="IPR001303">
    <property type="entry name" value="Aldolase_II/adducin_N"/>
</dbReference>
<dbReference type="AlphaFoldDB" id="A0A1F6SX56"/>
<protein>
    <recommendedName>
        <fullName evidence="3">Class II aldolase/adducin N-terminal domain-containing protein</fullName>
    </recommendedName>
</protein>
<evidence type="ECO:0000256" key="2">
    <source>
        <dbReference type="ARBA" id="ARBA00023239"/>
    </source>
</evidence>